<sequence>MKKTLIVVICVLVLTNLPIFDFFLKENYTYSNIDGSFIYSEESGKGQSFKTCLMRYGYFLCQHPEKDKGDNNLYRTFTIKPWRFWEWADFIFQHERFALPYKRTRETK</sequence>
<keyword evidence="2" id="KW-1185">Reference proteome</keyword>
<dbReference type="RefSeq" id="WP_078350067.1">
    <property type="nucleotide sequence ID" value="NZ_MBTF01000034.1"/>
</dbReference>
<accession>A0A1S9PCK2</accession>
<comment type="caution">
    <text evidence="1">The sequence shown here is derived from an EMBL/GenBank/DDBJ whole genome shotgun (WGS) entry which is preliminary data.</text>
</comment>
<evidence type="ECO:0000313" key="1">
    <source>
        <dbReference type="EMBL" id="OOQ58318.1"/>
    </source>
</evidence>
<dbReference type="OrthoDB" id="771644at2"/>
<dbReference type="Proteomes" id="UP000189739">
    <property type="component" value="Unassembled WGS sequence"/>
</dbReference>
<gene>
    <name evidence="1" type="ORF">BC343_11835</name>
</gene>
<protein>
    <submittedName>
        <fullName evidence="1">Uncharacterized protein</fullName>
    </submittedName>
</protein>
<evidence type="ECO:0000313" key="2">
    <source>
        <dbReference type="Proteomes" id="UP000189739"/>
    </source>
</evidence>
<reference evidence="1 2" key="1">
    <citation type="submission" date="2016-07" db="EMBL/GenBank/DDBJ databases">
        <title>Genomic analysis of zinc-resistant bacterium Mucilaginibacter pedocola TBZ30.</title>
        <authorList>
            <person name="Huang J."/>
            <person name="Tang J."/>
        </authorList>
    </citation>
    <scope>NUCLEOTIDE SEQUENCE [LARGE SCALE GENOMIC DNA]</scope>
    <source>
        <strain evidence="1 2">TBZ30</strain>
    </source>
</reference>
<dbReference type="EMBL" id="MBTF01000034">
    <property type="protein sequence ID" value="OOQ58318.1"/>
    <property type="molecule type" value="Genomic_DNA"/>
</dbReference>
<dbReference type="AlphaFoldDB" id="A0A1S9PCK2"/>
<dbReference type="STRING" id="1792845.BC343_11835"/>
<proteinExistence type="predicted"/>
<organism evidence="1 2">
    <name type="scientific">Mucilaginibacter pedocola</name>
    <dbReference type="NCBI Taxonomy" id="1792845"/>
    <lineage>
        <taxon>Bacteria</taxon>
        <taxon>Pseudomonadati</taxon>
        <taxon>Bacteroidota</taxon>
        <taxon>Sphingobacteriia</taxon>
        <taxon>Sphingobacteriales</taxon>
        <taxon>Sphingobacteriaceae</taxon>
        <taxon>Mucilaginibacter</taxon>
    </lineage>
</organism>
<name>A0A1S9PCK2_9SPHI</name>